<feature type="repeat" description="WD" evidence="13">
    <location>
        <begin position="109"/>
        <end position="150"/>
    </location>
</feature>
<feature type="repeat" description="WD" evidence="13">
    <location>
        <begin position="151"/>
        <end position="192"/>
    </location>
</feature>
<dbReference type="GO" id="GO:0006334">
    <property type="term" value="P:nucleosome assembly"/>
    <property type="evidence" value="ECO:0000318"/>
    <property type="project" value="GO_Central"/>
</dbReference>
<dbReference type="InterPro" id="IPR036322">
    <property type="entry name" value="WD40_repeat_dom_sf"/>
</dbReference>
<evidence type="ECO:0000256" key="3">
    <source>
        <dbReference type="ARBA" id="ARBA00022574"/>
    </source>
</evidence>
<dbReference type="Gramene" id="Mp4g02980.1">
    <property type="protein sequence ID" value="Mp4g02980.1.cds1"/>
    <property type="gene ID" value="Mp4g02980"/>
</dbReference>
<keyword evidence="6" id="KW-0156">Chromatin regulator</keyword>
<evidence type="ECO:0000256" key="6">
    <source>
        <dbReference type="ARBA" id="ARBA00022853"/>
    </source>
</evidence>
<dbReference type="InterPro" id="IPR019775">
    <property type="entry name" value="WD40_repeat_CS"/>
</dbReference>
<dbReference type="PANTHER" id="PTHR15271:SF4">
    <property type="entry name" value="CHROMATIN ASSEMBLY FACTOR 1 SUBUNIT B"/>
    <property type="match status" value="1"/>
</dbReference>
<proteinExistence type="inferred from homology"/>
<evidence type="ECO:0000256" key="9">
    <source>
        <dbReference type="ARBA" id="ARBA00023172"/>
    </source>
</evidence>
<accession>A0A2R6WKI3</accession>
<dbReference type="PROSITE" id="PS50294">
    <property type="entry name" value="WD_REPEATS_REGION"/>
    <property type="match status" value="3"/>
</dbReference>
<evidence type="ECO:0000256" key="2">
    <source>
        <dbReference type="ARBA" id="ARBA00007306"/>
    </source>
</evidence>
<evidence type="ECO:0000256" key="10">
    <source>
        <dbReference type="ARBA" id="ARBA00023204"/>
    </source>
</evidence>
<dbReference type="Gene3D" id="2.130.10.10">
    <property type="entry name" value="YVTN repeat-like/Quinoprotein amine dehydrogenase"/>
    <property type="match status" value="3"/>
</dbReference>
<feature type="region of interest" description="Disordered" evidence="14">
    <location>
        <begin position="519"/>
        <end position="541"/>
    </location>
</feature>
<gene>
    <name evidence="16" type="ORF">MARPO_0080s0001</name>
</gene>
<keyword evidence="4" id="KW-0677">Repeat</keyword>
<evidence type="ECO:0000256" key="11">
    <source>
        <dbReference type="ARBA" id="ARBA00023242"/>
    </source>
</evidence>
<dbReference type="SUPFAM" id="SSF50978">
    <property type="entry name" value="WD40 repeat-like"/>
    <property type="match status" value="1"/>
</dbReference>
<sequence>MKGGTVQISWHGSDPILSVDFHPTSGLLATAGADRDIKLWSLNHVEKSKVLPTACFKTSLSYHSSAVNVVRFSPSGELLASGADGGELVIWRLVAVGEEIPTWKVWKTLRFHLKDVLDLEWAMDGAYLVSASVDNTCIIWDVTRGAVQQVLSDHQHYVQGVTWDPVGEYVVSLSGDRTCRFYSARPSTKKLKGKEKKEDKLRKAFECKHVLFKRDATAVVSCKGDDLQKQVPATKQYLFYDENMPSFFRRLSWSPDGSFLVVPSGVEKQSPEAAPCSLTYLVSRKELTKSCPQPTMQLPAGSKPVMGVRFCPVYFSLRTEKLQKPEMNSSELGCIDLPYRLVFAVATLSCVFIYDTQESCPIAIFSGLHYAPITDLAWSPDARFLAVSSQDGYCTLVGFDEGELGLPLPLEECRIQQKFAPTAVPLSAMSSPPPLTEGMIPSVIDQTTPTPVTPGYVNRNGIITPTEVSKVVNSGKQRSETVKMRRVTPKAITDILGAVPASVSPSNSDAAINGSLAEQSCQPDHGAVGSSRSQLPTESEESPSVIILKGLVGYQSSSLYVGTLAPESETSCNPSSDLTLESSLVDESSCREDQVMTVQGPATPLSNKQVENSDLEGTPKPSEQFAHIYVRPLKFRRITPKPVVDEMSPVASKPLTC</sequence>
<keyword evidence="3 13" id="KW-0853">WD repeat</keyword>
<feature type="repeat" description="WD" evidence="13">
    <location>
        <begin position="13"/>
        <end position="50"/>
    </location>
</feature>
<dbReference type="PANTHER" id="PTHR15271">
    <property type="entry name" value="CHROMATIN ASSEMBLY FACTOR 1 SUBUNIT B"/>
    <property type="match status" value="1"/>
</dbReference>
<keyword evidence="9" id="KW-0233">DNA recombination</keyword>
<keyword evidence="5" id="KW-0227">DNA damage</keyword>
<name>A0A2R6WKI3_MARPO</name>
<dbReference type="AlphaFoldDB" id="A0A2R6WKI3"/>
<evidence type="ECO:0000256" key="13">
    <source>
        <dbReference type="PROSITE-ProRule" id="PRU00221"/>
    </source>
</evidence>
<evidence type="ECO:0000256" key="12">
    <source>
        <dbReference type="ARBA" id="ARBA00077035"/>
    </source>
</evidence>
<dbReference type="GO" id="GO:0006335">
    <property type="term" value="P:DNA replication-dependent chromatin assembly"/>
    <property type="evidence" value="ECO:0007669"/>
    <property type="project" value="InterPro"/>
</dbReference>
<dbReference type="InterPro" id="IPR045145">
    <property type="entry name" value="PTHR15271"/>
</dbReference>
<evidence type="ECO:0000256" key="1">
    <source>
        <dbReference type="ARBA" id="ARBA00004123"/>
    </source>
</evidence>
<feature type="repeat" description="WD" evidence="13">
    <location>
        <begin position="60"/>
        <end position="93"/>
    </location>
</feature>
<dbReference type="PROSITE" id="PS50082">
    <property type="entry name" value="WD_REPEATS_2"/>
    <property type="match status" value="4"/>
</dbReference>
<evidence type="ECO:0000256" key="14">
    <source>
        <dbReference type="SAM" id="MobiDB-lite"/>
    </source>
</evidence>
<keyword evidence="17" id="KW-1185">Reference proteome</keyword>
<dbReference type="GO" id="GO:0031507">
    <property type="term" value="P:heterochromatin formation"/>
    <property type="evidence" value="ECO:0007669"/>
    <property type="project" value="EnsemblPlants"/>
</dbReference>
<evidence type="ECO:0000259" key="15">
    <source>
        <dbReference type="Pfam" id="PF24105"/>
    </source>
</evidence>
<feature type="domain" description="CAF1B/HIR1 beta-propeller" evidence="15">
    <location>
        <begin position="1"/>
        <end position="404"/>
    </location>
</feature>
<evidence type="ECO:0000256" key="7">
    <source>
        <dbReference type="ARBA" id="ARBA00023015"/>
    </source>
</evidence>
<feature type="region of interest" description="Disordered" evidence="14">
    <location>
        <begin position="602"/>
        <end position="622"/>
    </location>
</feature>
<keyword evidence="11" id="KW-0539">Nucleus</keyword>
<dbReference type="InterPro" id="IPR055410">
    <property type="entry name" value="Beta-prop_CAF1B_HIR1"/>
</dbReference>
<evidence type="ECO:0000313" key="17">
    <source>
        <dbReference type="Proteomes" id="UP000244005"/>
    </source>
</evidence>
<dbReference type="OrthoDB" id="71227at2759"/>
<dbReference type="PROSITE" id="PS00678">
    <property type="entry name" value="WD_REPEATS_1"/>
    <property type="match status" value="1"/>
</dbReference>
<comment type="subcellular location">
    <subcellularLocation>
        <location evidence="1">Nucleus</location>
    </subcellularLocation>
</comment>
<dbReference type="InterPro" id="IPR001680">
    <property type="entry name" value="WD40_rpt"/>
</dbReference>
<protein>
    <recommendedName>
        <fullName evidence="12">CAF-1 p60 homolog</fullName>
    </recommendedName>
</protein>
<dbReference type="EMBL" id="KZ772752">
    <property type="protein sequence ID" value="PTQ34368.1"/>
    <property type="molecule type" value="Genomic_DNA"/>
</dbReference>
<evidence type="ECO:0000256" key="4">
    <source>
        <dbReference type="ARBA" id="ARBA00022737"/>
    </source>
</evidence>
<dbReference type="FunFam" id="2.130.10.10:FF:000466">
    <property type="entry name" value="Chromatin assembly factor 1 subunit FAS2"/>
    <property type="match status" value="1"/>
</dbReference>
<dbReference type="Pfam" id="PF24105">
    <property type="entry name" value="Beta-prop_CAF1B_HIR1"/>
    <property type="match status" value="1"/>
</dbReference>
<comment type="similarity">
    <text evidence="2">Belongs to the WD repeat HIR1 family.</text>
</comment>
<keyword evidence="10" id="KW-0234">DNA repair</keyword>
<dbReference type="GO" id="GO:0000724">
    <property type="term" value="P:double-strand break repair via homologous recombination"/>
    <property type="evidence" value="ECO:0007669"/>
    <property type="project" value="EnsemblPlants"/>
</dbReference>
<reference evidence="17" key="1">
    <citation type="journal article" date="2017" name="Cell">
        <title>Insights into land plant evolution garnered from the Marchantia polymorpha genome.</title>
        <authorList>
            <person name="Bowman J.L."/>
            <person name="Kohchi T."/>
            <person name="Yamato K.T."/>
            <person name="Jenkins J."/>
            <person name="Shu S."/>
            <person name="Ishizaki K."/>
            <person name="Yamaoka S."/>
            <person name="Nishihama R."/>
            <person name="Nakamura Y."/>
            <person name="Berger F."/>
            <person name="Adam C."/>
            <person name="Aki S.S."/>
            <person name="Althoff F."/>
            <person name="Araki T."/>
            <person name="Arteaga-Vazquez M.A."/>
            <person name="Balasubrmanian S."/>
            <person name="Barry K."/>
            <person name="Bauer D."/>
            <person name="Boehm C.R."/>
            <person name="Briginshaw L."/>
            <person name="Caballero-Perez J."/>
            <person name="Catarino B."/>
            <person name="Chen F."/>
            <person name="Chiyoda S."/>
            <person name="Chovatia M."/>
            <person name="Davies K.M."/>
            <person name="Delmans M."/>
            <person name="Demura T."/>
            <person name="Dierschke T."/>
            <person name="Dolan L."/>
            <person name="Dorantes-Acosta A.E."/>
            <person name="Eklund D.M."/>
            <person name="Florent S.N."/>
            <person name="Flores-Sandoval E."/>
            <person name="Fujiyama A."/>
            <person name="Fukuzawa H."/>
            <person name="Galik B."/>
            <person name="Grimanelli D."/>
            <person name="Grimwood J."/>
            <person name="Grossniklaus U."/>
            <person name="Hamada T."/>
            <person name="Haseloff J."/>
            <person name="Hetherington A.J."/>
            <person name="Higo A."/>
            <person name="Hirakawa Y."/>
            <person name="Hundley H.N."/>
            <person name="Ikeda Y."/>
            <person name="Inoue K."/>
            <person name="Inoue S.I."/>
            <person name="Ishida S."/>
            <person name="Jia Q."/>
            <person name="Kakita M."/>
            <person name="Kanazawa T."/>
            <person name="Kawai Y."/>
            <person name="Kawashima T."/>
            <person name="Kennedy M."/>
            <person name="Kinose K."/>
            <person name="Kinoshita T."/>
            <person name="Kohara Y."/>
            <person name="Koide E."/>
            <person name="Komatsu K."/>
            <person name="Kopischke S."/>
            <person name="Kubo M."/>
            <person name="Kyozuka J."/>
            <person name="Lagercrantz U."/>
            <person name="Lin S.S."/>
            <person name="Lindquist E."/>
            <person name="Lipzen A.M."/>
            <person name="Lu C.W."/>
            <person name="De Luna E."/>
            <person name="Martienssen R.A."/>
            <person name="Minamino N."/>
            <person name="Mizutani M."/>
            <person name="Mizutani M."/>
            <person name="Mochizuki N."/>
            <person name="Monte I."/>
            <person name="Mosher R."/>
            <person name="Nagasaki H."/>
            <person name="Nakagami H."/>
            <person name="Naramoto S."/>
            <person name="Nishitani K."/>
            <person name="Ohtani M."/>
            <person name="Okamoto T."/>
            <person name="Okumura M."/>
            <person name="Phillips J."/>
            <person name="Pollak B."/>
            <person name="Reinders A."/>
            <person name="Rovekamp M."/>
            <person name="Sano R."/>
            <person name="Sawa S."/>
            <person name="Schmid M.W."/>
            <person name="Shirakawa M."/>
            <person name="Solano R."/>
            <person name="Spunde A."/>
            <person name="Suetsugu N."/>
            <person name="Sugano S."/>
            <person name="Sugiyama A."/>
            <person name="Sun R."/>
            <person name="Suzuki Y."/>
            <person name="Takenaka M."/>
            <person name="Takezawa D."/>
            <person name="Tomogane H."/>
            <person name="Tsuzuki M."/>
            <person name="Ueda T."/>
            <person name="Umeda M."/>
            <person name="Ward J.M."/>
            <person name="Watanabe Y."/>
            <person name="Yazaki K."/>
            <person name="Yokoyama R."/>
            <person name="Yoshitake Y."/>
            <person name="Yotsui I."/>
            <person name="Zachgo S."/>
            <person name="Schmutz J."/>
        </authorList>
    </citation>
    <scope>NUCLEOTIDE SEQUENCE [LARGE SCALE GENOMIC DNA]</scope>
    <source>
        <strain evidence="17">Tak-1</strain>
    </source>
</reference>
<dbReference type="InterPro" id="IPR015943">
    <property type="entry name" value="WD40/YVTN_repeat-like_dom_sf"/>
</dbReference>
<evidence type="ECO:0000256" key="5">
    <source>
        <dbReference type="ARBA" id="ARBA00022763"/>
    </source>
</evidence>
<organism evidence="16 17">
    <name type="scientific">Marchantia polymorpha</name>
    <name type="common">Common liverwort</name>
    <name type="synonym">Marchantia aquatica</name>
    <dbReference type="NCBI Taxonomy" id="3197"/>
    <lineage>
        <taxon>Eukaryota</taxon>
        <taxon>Viridiplantae</taxon>
        <taxon>Streptophyta</taxon>
        <taxon>Embryophyta</taxon>
        <taxon>Marchantiophyta</taxon>
        <taxon>Marchantiopsida</taxon>
        <taxon>Marchantiidae</taxon>
        <taxon>Marchantiales</taxon>
        <taxon>Marchantiaceae</taxon>
        <taxon>Marchantia</taxon>
    </lineage>
</organism>
<dbReference type="GO" id="GO:0005634">
    <property type="term" value="C:nucleus"/>
    <property type="evidence" value="ECO:0000318"/>
    <property type="project" value="GO_Central"/>
</dbReference>
<keyword evidence="7" id="KW-0805">Transcription regulation</keyword>
<dbReference type="GO" id="GO:0033186">
    <property type="term" value="C:CAF-1 complex"/>
    <property type="evidence" value="ECO:0000318"/>
    <property type="project" value="GO_Central"/>
</dbReference>
<dbReference type="GO" id="GO:0048366">
    <property type="term" value="P:leaf development"/>
    <property type="evidence" value="ECO:0007669"/>
    <property type="project" value="EnsemblPlants"/>
</dbReference>
<keyword evidence="8" id="KW-0804">Transcription</keyword>
<dbReference type="GO" id="GO:0010026">
    <property type="term" value="P:trichome differentiation"/>
    <property type="evidence" value="ECO:0007669"/>
    <property type="project" value="EnsemblPlants"/>
</dbReference>
<dbReference type="GO" id="GO:0009933">
    <property type="term" value="P:meristem structural organization"/>
    <property type="evidence" value="ECO:0007669"/>
    <property type="project" value="EnsemblPlants"/>
</dbReference>
<evidence type="ECO:0000256" key="8">
    <source>
        <dbReference type="ARBA" id="ARBA00023163"/>
    </source>
</evidence>
<evidence type="ECO:0000313" key="16">
    <source>
        <dbReference type="EMBL" id="PTQ34368.1"/>
    </source>
</evidence>
<dbReference type="SMART" id="SM00320">
    <property type="entry name" value="WD40"/>
    <property type="match status" value="6"/>
</dbReference>
<dbReference type="Proteomes" id="UP000244005">
    <property type="component" value="Unassembled WGS sequence"/>
</dbReference>